<accession>A0A158CI55</accession>
<proteinExistence type="predicted"/>
<dbReference type="GO" id="GO:0003677">
    <property type="term" value="F:DNA binding"/>
    <property type="evidence" value="ECO:0007669"/>
    <property type="project" value="InterPro"/>
</dbReference>
<keyword evidence="1" id="KW-0233">DNA recombination</keyword>
<dbReference type="GO" id="GO:0006310">
    <property type="term" value="P:DNA recombination"/>
    <property type="evidence" value="ECO:0007669"/>
    <property type="project" value="UniProtKB-KW"/>
</dbReference>
<evidence type="ECO:0000256" key="1">
    <source>
        <dbReference type="ARBA" id="ARBA00023172"/>
    </source>
</evidence>
<comment type="caution">
    <text evidence="2">The sequence shown here is derived from an EMBL/GenBank/DDBJ whole genome shotgun (WGS) entry which is preliminary data.</text>
</comment>
<dbReference type="GO" id="GO:0015074">
    <property type="term" value="P:DNA integration"/>
    <property type="evidence" value="ECO:0007669"/>
    <property type="project" value="InterPro"/>
</dbReference>
<evidence type="ECO:0000313" key="2">
    <source>
        <dbReference type="EMBL" id="SAK82058.1"/>
    </source>
</evidence>
<organism evidence="2 3">
    <name type="scientific">Caballeronia calidae</name>
    <dbReference type="NCBI Taxonomy" id="1777139"/>
    <lineage>
        <taxon>Bacteria</taxon>
        <taxon>Pseudomonadati</taxon>
        <taxon>Pseudomonadota</taxon>
        <taxon>Betaproteobacteria</taxon>
        <taxon>Burkholderiales</taxon>
        <taxon>Burkholderiaceae</taxon>
        <taxon>Caballeronia</taxon>
    </lineage>
</organism>
<protein>
    <recommendedName>
        <fullName evidence="4">Phage integrase family protein</fullName>
    </recommendedName>
</protein>
<evidence type="ECO:0008006" key="4">
    <source>
        <dbReference type="Google" id="ProtNLM"/>
    </source>
</evidence>
<dbReference type="SUPFAM" id="SSF56349">
    <property type="entry name" value="DNA breaking-rejoining enzymes"/>
    <property type="match status" value="1"/>
</dbReference>
<keyword evidence="3" id="KW-1185">Reference proteome</keyword>
<name>A0A158CI55_9BURK</name>
<dbReference type="Proteomes" id="UP000071859">
    <property type="component" value="Unassembled WGS sequence"/>
</dbReference>
<reference evidence="2" key="1">
    <citation type="submission" date="2016-01" db="EMBL/GenBank/DDBJ databases">
        <authorList>
            <person name="Peeters C."/>
        </authorList>
    </citation>
    <scope>NUCLEOTIDE SEQUENCE</scope>
    <source>
        <strain evidence="2">LMG 29321</strain>
    </source>
</reference>
<dbReference type="OrthoDB" id="6092950at2"/>
<dbReference type="InterPro" id="IPR011010">
    <property type="entry name" value="DNA_brk_join_enz"/>
</dbReference>
<sequence>MKRKVYTLDQVPEPSSAEEIADPLVVRAKTDLDFHRWQHHATSGAHARRDELLIAIAGALRQLKSTQSNETISFLYHGAVSMWFAFLDAPTPLHRRVRRLSDINRSLLRDYVSWLRTRSAKTNSGYLSLGTVRSLFVGLKTVLTRCVAAGELPIDCFPRGLFPHVDRALKPPTPYTKEEMQGLMTALVDDLRAIRAETFIGTQPDRLLVYYLLIAIRTGRNPTSLCELKRDAVQPHPLKPDSHSLLTTYKRRGNTVSTLSVSKASAVEEISVLAADTSSLIRDVLAMTDKLVAEAPADLKNRLWLYRRSRRWINLGAVTVFSKKVLYVSIDRFVKRHQLVTLEPAGPSDDQPPMALTVMRLRKTFASRMWELTGGDVAMTAVLLGNQPHVTDTHYLAVTPEMVRNHHFLGRCLEIELRGTSKDVSTVSRLAKEMKIDVDEARRLLSGASNTGVGRCSSPLNGRYAPKDGHTACSAFLHCFKCPNQVIMESDLYRMYSFYWLLVKERNLLGRNRWQKVYGWVAREIDQIIAPRFAAATVKQAKDKAYADPHPMWRDRSMLQGHSHG</sequence>
<evidence type="ECO:0000313" key="3">
    <source>
        <dbReference type="Proteomes" id="UP000071859"/>
    </source>
</evidence>
<gene>
    <name evidence="2" type="ORF">AWB78_03981</name>
</gene>
<dbReference type="AlphaFoldDB" id="A0A158CI55"/>
<dbReference type="Gene3D" id="1.10.443.10">
    <property type="entry name" value="Intergrase catalytic core"/>
    <property type="match status" value="1"/>
</dbReference>
<dbReference type="InterPro" id="IPR013762">
    <property type="entry name" value="Integrase-like_cat_sf"/>
</dbReference>
<dbReference type="RefSeq" id="WP_062607209.1">
    <property type="nucleotide sequence ID" value="NZ_FCOX02000020.1"/>
</dbReference>
<dbReference type="EMBL" id="FCOX02000020">
    <property type="protein sequence ID" value="SAK82058.1"/>
    <property type="molecule type" value="Genomic_DNA"/>
</dbReference>